<evidence type="ECO:0000313" key="12">
    <source>
        <dbReference type="Proteomes" id="UP000678030"/>
    </source>
</evidence>
<feature type="binding site" evidence="9">
    <location>
        <position position="446"/>
    </location>
    <ligand>
        <name>Mg(2+)</name>
        <dbReference type="ChEBI" id="CHEBI:18420"/>
        <label>2</label>
    </ligand>
</feature>
<sequence>MKSPIVLLVSLLNDIGRLDPHAKGLERDIRTLEFRYEHEGISFLTVTLPAFCTAIEKGLSEGQFRCPLGFRKLKGSSLPRLFSGLTSNVFDTATGLVKETIDEGCLTSIFQLTMLFKKVQMDSRRSDKLHKEAVSDFFLNDELIGQNVLSDRDTHYLGLVTRFILPSLTTLEADESEVTEADLHELLVPIDFRLPLTRQFKACNHGPGAVSEKLSPNQKWIRTYQGILTGAFDETFPIYDQFALNHRSPLSGDDDQIDRIRNELQLNSETVASRSTSRLITVAKNSTSRRTITIEPTLNQFIQQGLKAELWDSISQCSILRNCLDVSDQSKNQKLALEGSLYDNWATIDLKSASDLLSLRLVRQVFSNRPDFLRRLENCRSRYVSCDDVTREIAKYAGMGNATTFPVQSVVFAVLAITAVLDTQGKYPTYWSVRRASRCVRVYGDDIIVDTRYTHAVVAWLVNAGLKVNINKSFLNGYFKESCGVRCYKGVDYTPLYLKHLPDDSSTKSKAIEGLVSFSNNAWMRGLYRTSNCIAGEVEDRLRTNLPLASARTAALGWHTRIGAQDFHHWNTKLQRFETKSLIYRPRKRTDKLDGLPALLKFFHTPLLGRSVDHLQESSVRLQLRAVRKRVPVRTG</sequence>
<keyword evidence="5" id="KW-0547">Nucleotide-binding</keyword>
<dbReference type="GO" id="GO:0000166">
    <property type="term" value="F:nucleotide binding"/>
    <property type="evidence" value="ECO:0007669"/>
    <property type="project" value="UniProtKB-KW"/>
</dbReference>
<dbReference type="Pfam" id="PF03431">
    <property type="entry name" value="RNA_replicase_B"/>
    <property type="match status" value="1"/>
</dbReference>
<name>A0A8S5L071_9VIRU</name>
<evidence type="ECO:0000256" key="6">
    <source>
        <dbReference type="ARBA" id="ARBA00022953"/>
    </source>
</evidence>
<dbReference type="EMBL" id="BK013642">
    <property type="protein sequence ID" value="DAD50844.1"/>
    <property type="molecule type" value="Genomic_RNA"/>
</dbReference>
<evidence type="ECO:0000313" key="11">
    <source>
        <dbReference type="EMBL" id="DAD50844.1"/>
    </source>
</evidence>
<keyword evidence="4" id="KW-0548">Nucleotidyltransferase</keyword>
<evidence type="ECO:0000256" key="9">
    <source>
        <dbReference type="PIRSR" id="PIRSR605093-1"/>
    </source>
</evidence>
<evidence type="ECO:0000256" key="8">
    <source>
        <dbReference type="ARBA" id="ARBA00048744"/>
    </source>
</evidence>
<evidence type="ECO:0000256" key="1">
    <source>
        <dbReference type="ARBA" id="ARBA00012494"/>
    </source>
</evidence>
<reference evidence="11" key="1">
    <citation type="submission" date="2020-09" db="EMBL/GenBank/DDBJ databases">
        <title>Leviviricetes taxonomy.</title>
        <authorList>
            <person name="Stockdale S.R."/>
            <person name="Callanan J."/>
            <person name="Adriaenssens E.M."/>
            <person name="Kuhn J.H."/>
            <person name="Rumnieks J."/>
            <person name="Shkoporov A."/>
            <person name="Draper L.A."/>
            <person name="Ross P."/>
            <person name="Hill C."/>
        </authorList>
    </citation>
    <scope>NUCLEOTIDE SEQUENCE</scope>
</reference>
<keyword evidence="9" id="KW-0479">Metal-binding</keyword>
<comment type="cofactor">
    <cofactor evidence="9">
        <name>Mg(2+)</name>
        <dbReference type="ChEBI" id="CHEBI:18420"/>
    </cofactor>
    <text evidence="9">Binds 2 Mg(2+) per subunit.</text>
</comment>
<dbReference type="InterPro" id="IPR043502">
    <property type="entry name" value="DNA/RNA_pol_sf"/>
</dbReference>
<feature type="binding site" evidence="9">
    <location>
        <position position="445"/>
    </location>
    <ligand>
        <name>Mg(2+)</name>
        <dbReference type="ChEBI" id="CHEBI:18420"/>
        <label>2</label>
    </ligand>
</feature>
<dbReference type="Proteomes" id="UP000678030">
    <property type="component" value="Segment"/>
</dbReference>
<accession>A0A8S5L071</accession>
<feature type="binding site" evidence="9">
    <location>
        <position position="349"/>
    </location>
    <ligand>
        <name>Mg(2+)</name>
        <dbReference type="ChEBI" id="CHEBI:18420"/>
        <label>2</label>
    </ligand>
</feature>
<dbReference type="KEGG" id="vg:80401149"/>
<dbReference type="RefSeq" id="YP_010771443.1">
    <property type="nucleotide sequence ID" value="NC_074570.1"/>
</dbReference>
<evidence type="ECO:0000256" key="2">
    <source>
        <dbReference type="ARBA" id="ARBA00022484"/>
    </source>
</evidence>
<dbReference type="GO" id="GO:0003968">
    <property type="term" value="F:RNA-directed RNA polymerase activity"/>
    <property type="evidence" value="ECO:0007669"/>
    <property type="project" value="UniProtKB-KW"/>
</dbReference>
<dbReference type="InterPro" id="IPR005093">
    <property type="entry name" value="RNArep_beta"/>
</dbReference>
<evidence type="ECO:0000259" key="10">
    <source>
        <dbReference type="PROSITE" id="PS50522"/>
    </source>
</evidence>
<evidence type="ECO:0000256" key="7">
    <source>
        <dbReference type="ARBA" id="ARBA00030248"/>
    </source>
</evidence>
<keyword evidence="2 11" id="KW-0696">RNA-directed RNA polymerase</keyword>
<dbReference type="InterPro" id="IPR007096">
    <property type="entry name" value="RNA-dir_Rpol_cat_phage"/>
</dbReference>
<evidence type="ECO:0000256" key="4">
    <source>
        <dbReference type="ARBA" id="ARBA00022695"/>
    </source>
</evidence>
<evidence type="ECO:0000256" key="3">
    <source>
        <dbReference type="ARBA" id="ARBA00022679"/>
    </source>
</evidence>
<keyword evidence="6" id="KW-0693">Viral RNA replication</keyword>
<dbReference type="GO" id="GO:0046872">
    <property type="term" value="F:metal ion binding"/>
    <property type="evidence" value="ECO:0007669"/>
    <property type="project" value="UniProtKB-KW"/>
</dbReference>
<comment type="catalytic activity">
    <reaction evidence="8">
        <text>RNA(n) + a ribonucleoside 5'-triphosphate = RNA(n+1) + diphosphate</text>
        <dbReference type="Rhea" id="RHEA:21248"/>
        <dbReference type="Rhea" id="RHEA-COMP:14527"/>
        <dbReference type="Rhea" id="RHEA-COMP:17342"/>
        <dbReference type="ChEBI" id="CHEBI:33019"/>
        <dbReference type="ChEBI" id="CHEBI:61557"/>
        <dbReference type="ChEBI" id="CHEBI:140395"/>
        <dbReference type="EC" id="2.7.7.48"/>
    </reaction>
</comment>
<keyword evidence="3" id="KW-0808">Transferase</keyword>
<proteinExistence type="predicted"/>
<evidence type="ECO:0000256" key="5">
    <source>
        <dbReference type="ARBA" id="ARBA00022741"/>
    </source>
</evidence>
<organism evidence="11 12">
    <name type="scientific">ssRNA phage SRR5466727_7</name>
    <dbReference type="NCBI Taxonomy" id="2786436"/>
    <lineage>
        <taxon>Viruses</taxon>
        <taxon>Riboviria</taxon>
        <taxon>Orthornavirae</taxon>
        <taxon>Lenarviricota</taxon>
        <taxon>Leviviricetes</taxon>
        <taxon>Timlovirales</taxon>
        <taxon>Steitzviridae</taxon>
        <taxon>Hohrdovirus</taxon>
        <taxon>Hohrdovirus caenadaptatum</taxon>
        <taxon>Dohnjavirus caenadaptatum</taxon>
    </lineage>
</organism>
<dbReference type="PROSITE" id="PS50522">
    <property type="entry name" value="RDRP_PHAGE"/>
    <property type="match status" value="1"/>
</dbReference>
<keyword evidence="9" id="KW-0460">Magnesium</keyword>
<dbReference type="SUPFAM" id="SSF56672">
    <property type="entry name" value="DNA/RNA polymerases"/>
    <property type="match status" value="1"/>
</dbReference>
<dbReference type="GeneID" id="80401149"/>
<gene>
    <name evidence="11" type="primary">SRR5466727_7_4</name>
</gene>
<protein>
    <recommendedName>
        <fullName evidence="1">RNA-directed RNA polymerase</fullName>
        <ecNumber evidence="1">2.7.7.48</ecNumber>
    </recommendedName>
    <alternativeName>
        <fullName evidence="7">RNA replicase beta chain</fullName>
    </alternativeName>
</protein>
<feature type="domain" description="RdRp catalytic" evidence="10">
    <location>
        <begin position="334"/>
        <end position="477"/>
    </location>
</feature>
<dbReference type="EC" id="2.7.7.48" evidence="1"/>
<keyword evidence="12" id="KW-1185">Reference proteome</keyword>
<dbReference type="GO" id="GO:0039694">
    <property type="term" value="P:viral RNA genome replication"/>
    <property type="evidence" value="ECO:0007669"/>
    <property type="project" value="InterPro"/>
</dbReference>